<comment type="similarity">
    <text evidence="6">Belongs to the RnpA family.</text>
</comment>
<dbReference type="PANTHER" id="PTHR33992:SF1">
    <property type="entry name" value="RIBONUCLEASE P PROTEIN COMPONENT"/>
    <property type="match status" value="1"/>
</dbReference>
<gene>
    <name evidence="6" type="primary">rnpA</name>
    <name evidence="8" type="ORF">A3A13_02565</name>
</gene>
<dbReference type="GO" id="GO:0030677">
    <property type="term" value="C:ribonuclease P complex"/>
    <property type="evidence" value="ECO:0007669"/>
    <property type="project" value="TreeGrafter"/>
</dbReference>
<dbReference type="GO" id="GO:0001682">
    <property type="term" value="P:tRNA 5'-leader removal"/>
    <property type="evidence" value="ECO:0007669"/>
    <property type="project" value="UniProtKB-UniRule"/>
</dbReference>
<dbReference type="InterPro" id="IPR014721">
    <property type="entry name" value="Ribsml_uS5_D2-typ_fold_subgr"/>
</dbReference>
<sequence>MALPKKNRLSNKKDIDRVFKNGRTVKGSFLFIKLSDNPRGYSRFAFIVPSKYVPIAADRNRIKRVFSEEVRNGQILSGKSRDVIVFACRKITRSELDNLTKDLRGLLSKI</sequence>
<dbReference type="InterPro" id="IPR000100">
    <property type="entry name" value="RNase_P"/>
</dbReference>
<evidence type="ECO:0000313" key="8">
    <source>
        <dbReference type="EMBL" id="OGN23945.1"/>
    </source>
</evidence>
<organism evidence="8 9">
    <name type="scientific">Candidatus Yanofskybacteria bacterium RIFCSPLOWO2_01_FULL_43_22</name>
    <dbReference type="NCBI Taxonomy" id="1802695"/>
    <lineage>
        <taxon>Bacteria</taxon>
        <taxon>Candidatus Yanofskyibacteriota</taxon>
    </lineage>
</organism>
<dbReference type="SUPFAM" id="SSF54211">
    <property type="entry name" value="Ribosomal protein S5 domain 2-like"/>
    <property type="match status" value="1"/>
</dbReference>
<dbReference type="NCBIfam" id="TIGR00188">
    <property type="entry name" value="rnpA"/>
    <property type="match status" value="1"/>
</dbReference>
<dbReference type="GO" id="GO:0000049">
    <property type="term" value="F:tRNA binding"/>
    <property type="evidence" value="ECO:0007669"/>
    <property type="project" value="UniProtKB-UniRule"/>
</dbReference>
<reference evidence="8 9" key="1">
    <citation type="journal article" date="2016" name="Nat. Commun.">
        <title>Thousands of microbial genomes shed light on interconnected biogeochemical processes in an aquifer system.</title>
        <authorList>
            <person name="Anantharaman K."/>
            <person name="Brown C.T."/>
            <person name="Hug L.A."/>
            <person name="Sharon I."/>
            <person name="Castelle C.J."/>
            <person name="Probst A.J."/>
            <person name="Thomas B.C."/>
            <person name="Singh A."/>
            <person name="Wilkins M.J."/>
            <person name="Karaoz U."/>
            <person name="Brodie E.L."/>
            <person name="Williams K.H."/>
            <person name="Hubbard S.S."/>
            <person name="Banfield J.F."/>
        </authorList>
    </citation>
    <scope>NUCLEOTIDE SEQUENCE [LARGE SCALE GENOMIC DNA]</scope>
</reference>
<accession>A0A1F8GEY1</accession>
<comment type="subunit">
    <text evidence="6">Consists of a catalytic RNA component (M1 or rnpB) and a protein subunit.</text>
</comment>
<dbReference type="Pfam" id="PF00825">
    <property type="entry name" value="Ribonuclease_P"/>
    <property type="match status" value="1"/>
</dbReference>
<dbReference type="Proteomes" id="UP000178911">
    <property type="component" value="Unassembled WGS sequence"/>
</dbReference>
<evidence type="ECO:0000256" key="3">
    <source>
        <dbReference type="ARBA" id="ARBA00022759"/>
    </source>
</evidence>
<evidence type="ECO:0000313" key="9">
    <source>
        <dbReference type="Proteomes" id="UP000178911"/>
    </source>
</evidence>
<comment type="function">
    <text evidence="6">RNaseP catalyzes the removal of the 5'-leader sequence from pre-tRNA to produce the mature 5'-terminus. It can also cleave other RNA substrates such as 4.5S RNA. The protein component plays an auxiliary but essential role in vivo by binding to the 5'-leader sequence and broadening the substrate specificity of the ribozyme.</text>
</comment>
<evidence type="ECO:0000256" key="4">
    <source>
        <dbReference type="ARBA" id="ARBA00022801"/>
    </source>
</evidence>
<dbReference type="PANTHER" id="PTHR33992">
    <property type="entry name" value="RIBONUCLEASE P PROTEIN COMPONENT"/>
    <property type="match status" value="1"/>
</dbReference>
<dbReference type="HAMAP" id="MF_00227">
    <property type="entry name" value="RNase_P"/>
    <property type="match status" value="1"/>
</dbReference>
<dbReference type="EC" id="3.1.26.5" evidence="6 7"/>
<evidence type="ECO:0000256" key="2">
    <source>
        <dbReference type="ARBA" id="ARBA00022722"/>
    </source>
</evidence>
<dbReference type="AlphaFoldDB" id="A0A1F8GEY1"/>
<evidence type="ECO:0000256" key="1">
    <source>
        <dbReference type="ARBA" id="ARBA00022694"/>
    </source>
</evidence>
<evidence type="ECO:0000256" key="7">
    <source>
        <dbReference type="NCBIfam" id="TIGR00188"/>
    </source>
</evidence>
<evidence type="ECO:0000256" key="6">
    <source>
        <dbReference type="HAMAP-Rule" id="MF_00227"/>
    </source>
</evidence>
<keyword evidence="4 6" id="KW-0378">Hydrolase</keyword>
<dbReference type="STRING" id="1802695.A3A13_02565"/>
<dbReference type="GO" id="GO:0042781">
    <property type="term" value="F:3'-tRNA processing endoribonuclease activity"/>
    <property type="evidence" value="ECO:0007669"/>
    <property type="project" value="TreeGrafter"/>
</dbReference>
<dbReference type="EMBL" id="MGKJ01000014">
    <property type="protein sequence ID" value="OGN23945.1"/>
    <property type="molecule type" value="Genomic_DNA"/>
</dbReference>
<proteinExistence type="inferred from homology"/>
<evidence type="ECO:0000256" key="5">
    <source>
        <dbReference type="ARBA" id="ARBA00022884"/>
    </source>
</evidence>
<dbReference type="Gene3D" id="3.30.230.10">
    <property type="match status" value="1"/>
</dbReference>
<comment type="caution">
    <text evidence="8">The sequence shown here is derived from an EMBL/GenBank/DDBJ whole genome shotgun (WGS) entry which is preliminary data.</text>
</comment>
<keyword evidence="2 6" id="KW-0540">Nuclease</keyword>
<name>A0A1F8GEY1_9BACT</name>
<keyword evidence="1 6" id="KW-0819">tRNA processing</keyword>
<keyword evidence="5 6" id="KW-0694">RNA-binding</keyword>
<dbReference type="GO" id="GO:0004526">
    <property type="term" value="F:ribonuclease P activity"/>
    <property type="evidence" value="ECO:0007669"/>
    <property type="project" value="UniProtKB-UniRule"/>
</dbReference>
<comment type="catalytic activity">
    <reaction evidence="6">
        <text>Endonucleolytic cleavage of RNA, removing 5'-extranucleotides from tRNA precursor.</text>
        <dbReference type="EC" id="3.1.26.5"/>
    </reaction>
</comment>
<dbReference type="InterPro" id="IPR020568">
    <property type="entry name" value="Ribosomal_Su5_D2-typ_SF"/>
</dbReference>
<keyword evidence="3 6" id="KW-0255">Endonuclease</keyword>
<protein>
    <recommendedName>
        <fullName evidence="6 7">Ribonuclease P protein component</fullName>
        <shortName evidence="6">RNase P protein</shortName>
        <shortName evidence="6">RNaseP protein</shortName>
        <ecNumber evidence="6 7">3.1.26.5</ecNumber>
    </recommendedName>
    <alternativeName>
        <fullName evidence="6">Protein C5</fullName>
    </alternativeName>
</protein>